<organism evidence="13 14">
    <name type="scientific">Branchiostoma lanceolatum</name>
    <name type="common">Common lancelet</name>
    <name type="synonym">Amphioxus lanceolatum</name>
    <dbReference type="NCBI Taxonomy" id="7740"/>
    <lineage>
        <taxon>Eukaryota</taxon>
        <taxon>Metazoa</taxon>
        <taxon>Chordata</taxon>
        <taxon>Cephalochordata</taxon>
        <taxon>Leptocardii</taxon>
        <taxon>Amphioxiformes</taxon>
        <taxon>Branchiostomatidae</taxon>
        <taxon>Branchiostoma</taxon>
    </lineage>
</organism>
<keyword evidence="7" id="KW-0204">Cytolysis</keyword>
<dbReference type="GO" id="GO:0005579">
    <property type="term" value="C:membrane attack complex"/>
    <property type="evidence" value="ECO:0007669"/>
    <property type="project" value="InterPro"/>
</dbReference>
<keyword evidence="9" id="KW-1015">Disulfide bond</keyword>
<protein>
    <submittedName>
        <fullName evidence="13">C6 protein</fullName>
    </submittedName>
</protein>
<dbReference type="PANTHER" id="PTHR45742">
    <property type="entry name" value="COMPLEMENT COMPONENT C6"/>
    <property type="match status" value="1"/>
</dbReference>
<keyword evidence="5" id="KW-0812">Transmembrane</keyword>
<name>A0A8J9ZZN4_BRALA</name>
<dbReference type="InterPro" id="IPR048831">
    <property type="entry name" value="C8A_B_C6_EGF-like"/>
</dbReference>
<dbReference type="PROSITE" id="PS51412">
    <property type="entry name" value="MACPF_2"/>
    <property type="match status" value="1"/>
</dbReference>
<keyword evidence="8" id="KW-0472">Membrane</keyword>
<keyword evidence="6" id="KW-0677">Repeat</keyword>
<gene>
    <name evidence="13" type="primary">C6</name>
    <name evidence="13" type="ORF">BLAG_LOCUS19664</name>
</gene>
<keyword evidence="14" id="KW-1185">Reference proteome</keyword>
<feature type="compositionally biased region" description="Polar residues" evidence="11">
    <location>
        <begin position="181"/>
        <end position="192"/>
    </location>
</feature>
<evidence type="ECO:0000256" key="10">
    <source>
        <dbReference type="ARBA" id="ARBA00023180"/>
    </source>
</evidence>
<evidence type="ECO:0000256" key="6">
    <source>
        <dbReference type="ARBA" id="ARBA00022737"/>
    </source>
</evidence>
<keyword evidence="10" id="KW-0325">Glycoprotein</keyword>
<dbReference type="OrthoDB" id="9867095at2759"/>
<dbReference type="EMBL" id="OV696690">
    <property type="protein sequence ID" value="CAH1265823.1"/>
    <property type="molecule type" value="Genomic_DNA"/>
</dbReference>
<evidence type="ECO:0000256" key="11">
    <source>
        <dbReference type="SAM" id="MobiDB-lite"/>
    </source>
</evidence>
<keyword evidence="4" id="KW-0964">Secreted</keyword>
<dbReference type="PRINTS" id="PR00764">
    <property type="entry name" value="COMPLEMENTC9"/>
</dbReference>
<dbReference type="InterPro" id="IPR036383">
    <property type="entry name" value="TSP1_rpt_sf"/>
</dbReference>
<evidence type="ECO:0000256" key="3">
    <source>
        <dbReference type="ARBA" id="ARBA00022452"/>
    </source>
</evidence>
<dbReference type="FunFam" id="2.20.100.10:FF:000001">
    <property type="entry name" value="semaphorin-5A isoform X1"/>
    <property type="match status" value="1"/>
</dbReference>
<dbReference type="Pfam" id="PF00090">
    <property type="entry name" value="TSP_1"/>
    <property type="match status" value="1"/>
</dbReference>
<keyword evidence="3" id="KW-1134">Transmembrane beta strand</keyword>
<accession>A0A8J9ZZN4</accession>
<feature type="compositionally biased region" description="Basic and acidic residues" evidence="11">
    <location>
        <begin position="210"/>
        <end position="230"/>
    </location>
</feature>
<evidence type="ECO:0000256" key="2">
    <source>
        <dbReference type="ARBA" id="ARBA00004613"/>
    </source>
</evidence>
<dbReference type="PROSITE" id="PS50092">
    <property type="entry name" value="TSP1"/>
    <property type="match status" value="1"/>
</dbReference>
<dbReference type="GO" id="GO:0006955">
    <property type="term" value="P:immune response"/>
    <property type="evidence" value="ECO:0007669"/>
    <property type="project" value="InterPro"/>
</dbReference>
<evidence type="ECO:0000256" key="9">
    <source>
        <dbReference type="ARBA" id="ARBA00023157"/>
    </source>
</evidence>
<evidence type="ECO:0000313" key="14">
    <source>
        <dbReference type="Proteomes" id="UP000838412"/>
    </source>
</evidence>
<feature type="domain" description="MACPF" evidence="12">
    <location>
        <begin position="1"/>
        <end position="91"/>
    </location>
</feature>
<dbReference type="InterPro" id="IPR001862">
    <property type="entry name" value="MAC_perforin"/>
</dbReference>
<dbReference type="GO" id="GO:0031640">
    <property type="term" value="P:killing of cells of another organism"/>
    <property type="evidence" value="ECO:0007669"/>
    <property type="project" value="UniProtKB-KW"/>
</dbReference>
<dbReference type="InterPro" id="IPR000884">
    <property type="entry name" value="TSP1_rpt"/>
</dbReference>
<dbReference type="Gene3D" id="2.20.100.10">
    <property type="entry name" value="Thrombospondin type-1 (TSP1) repeat"/>
    <property type="match status" value="1"/>
</dbReference>
<evidence type="ECO:0000313" key="13">
    <source>
        <dbReference type="EMBL" id="CAH1265823.1"/>
    </source>
</evidence>
<evidence type="ECO:0000256" key="4">
    <source>
        <dbReference type="ARBA" id="ARBA00022525"/>
    </source>
</evidence>
<dbReference type="PRINTS" id="PR01705">
    <property type="entry name" value="TSP1REPEAT"/>
</dbReference>
<dbReference type="Pfam" id="PF21195">
    <property type="entry name" value="EGF_C8A_B_C6"/>
    <property type="match status" value="1"/>
</dbReference>
<dbReference type="InterPro" id="IPR020864">
    <property type="entry name" value="MACPF"/>
</dbReference>
<dbReference type="GO" id="GO:0005576">
    <property type="term" value="C:extracellular region"/>
    <property type="evidence" value="ECO:0007669"/>
    <property type="project" value="UniProtKB-SubCell"/>
</dbReference>
<evidence type="ECO:0000256" key="1">
    <source>
        <dbReference type="ARBA" id="ARBA00004276"/>
    </source>
</evidence>
<proteinExistence type="predicted"/>
<dbReference type="SMART" id="SM00209">
    <property type="entry name" value="TSP1"/>
    <property type="match status" value="1"/>
</dbReference>
<dbReference type="PANTHER" id="PTHR45742:SF8">
    <property type="entry name" value="FLOCCULATION PROTEIN FLO11"/>
    <property type="match status" value="1"/>
</dbReference>
<evidence type="ECO:0000256" key="5">
    <source>
        <dbReference type="ARBA" id="ARBA00022692"/>
    </source>
</evidence>
<evidence type="ECO:0000256" key="8">
    <source>
        <dbReference type="ARBA" id="ARBA00023136"/>
    </source>
</evidence>
<reference evidence="13" key="1">
    <citation type="submission" date="2022-01" db="EMBL/GenBank/DDBJ databases">
        <authorList>
            <person name="Braso-Vives M."/>
        </authorList>
    </citation>
    <scope>NUCLEOTIDE SEQUENCE</scope>
</reference>
<dbReference type="AlphaFoldDB" id="A0A8J9ZZN4"/>
<evidence type="ECO:0000256" key="7">
    <source>
        <dbReference type="ARBA" id="ARBA00022852"/>
    </source>
</evidence>
<evidence type="ECO:0000259" key="12">
    <source>
        <dbReference type="PROSITE" id="PS51412"/>
    </source>
</evidence>
<feature type="region of interest" description="Disordered" evidence="11">
    <location>
        <begin position="179"/>
        <end position="230"/>
    </location>
</feature>
<sequence>MRGSFTLSASESFSYVKGGSSEKAGQLAFANGPIPEKYEAWIQDVKRNPAIIRYEITPISELIVGIPQADRKRRNVEQVLGDYLNSYHSCKCSPCQNNGQALLVGTECVCVCKAGTFGISCEQGTQIDNVEYRDVLFPHPYPRMNGHVLTSSAAVHGNWACWGPWTPCSKSDGSGQRARQRTCTNPAPQNGGQACPGQKSETETCNYIAEESRGASKGGDRRPKIAKGEL</sequence>
<comment type="subcellular location">
    <subcellularLocation>
        <location evidence="2">Secreted</location>
    </subcellularLocation>
    <subcellularLocation>
        <location evidence="1">Target cell membrane</location>
        <topology evidence="1">Multi-pass membrane protein</topology>
    </subcellularLocation>
</comment>
<dbReference type="SUPFAM" id="SSF82895">
    <property type="entry name" value="TSP-1 type 1 repeat"/>
    <property type="match status" value="1"/>
</dbReference>
<dbReference type="Proteomes" id="UP000838412">
    <property type="component" value="Chromosome 5"/>
</dbReference>
<dbReference type="Pfam" id="PF01823">
    <property type="entry name" value="MACPF"/>
    <property type="match status" value="1"/>
</dbReference>